<evidence type="ECO:0000256" key="1">
    <source>
        <dbReference type="SAM" id="SignalP"/>
    </source>
</evidence>
<keyword evidence="3" id="KW-1185">Reference proteome</keyword>
<sequence>MKNVAKYCILPVILAFTAISAQASTTSMLRCAPACQTHQSSYSLTANNSPAIPQLTTQGSIGGFGNNSPAVPSLTGGQPSPAVPSLVAVNSSAPAVPSLTGSQPSPAIPSLYHIA</sequence>
<dbReference type="Proteomes" id="UP001203423">
    <property type="component" value="Unassembled WGS sequence"/>
</dbReference>
<protein>
    <submittedName>
        <fullName evidence="2">Uncharacterized protein</fullName>
    </submittedName>
</protein>
<evidence type="ECO:0000313" key="3">
    <source>
        <dbReference type="Proteomes" id="UP001203423"/>
    </source>
</evidence>
<gene>
    <name evidence="2" type="ORF">L2764_19020</name>
</gene>
<accession>A0ABT0LFQ0</accession>
<dbReference type="EMBL" id="JAKIKS010000092">
    <property type="protein sequence ID" value="MCL1126518.1"/>
    <property type="molecule type" value="Genomic_DNA"/>
</dbReference>
<comment type="caution">
    <text evidence="2">The sequence shown here is derived from an EMBL/GenBank/DDBJ whole genome shotgun (WGS) entry which is preliminary data.</text>
</comment>
<dbReference type="RefSeq" id="WP_248941909.1">
    <property type="nucleotide sequence ID" value="NZ_JAKIKS010000092.1"/>
</dbReference>
<evidence type="ECO:0000313" key="2">
    <source>
        <dbReference type="EMBL" id="MCL1126518.1"/>
    </source>
</evidence>
<reference evidence="2 3" key="1">
    <citation type="submission" date="2022-01" db="EMBL/GenBank/DDBJ databases">
        <title>Whole genome-based taxonomy of the Shewanellaceae.</title>
        <authorList>
            <person name="Martin-Rodriguez A.J."/>
        </authorList>
    </citation>
    <scope>NUCLEOTIDE SEQUENCE [LARGE SCALE GENOMIC DNA]</scope>
    <source>
        <strain evidence="2 3">DSM 17177</strain>
    </source>
</reference>
<feature type="chain" id="PRO_5045248175" evidence="1">
    <location>
        <begin position="24"/>
        <end position="115"/>
    </location>
</feature>
<keyword evidence="1" id="KW-0732">Signal</keyword>
<organism evidence="2 3">
    <name type="scientific">Shewanella surugensis</name>
    <dbReference type="NCBI Taxonomy" id="212020"/>
    <lineage>
        <taxon>Bacteria</taxon>
        <taxon>Pseudomonadati</taxon>
        <taxon>Pseudomonadota</taxon>
        <taxon>Gammaproteobacteria</taxon>
        <taxon>Alteromonadales</taxon>
        <taxon>Shewanellaceae</taxon>
        <taxon>Shewanella</taxon>
    </lineage>
</organism>
<name>A0ABT0LFQ0_9GAMM</name>
<proteinExistence type="predicted"/>
<feature type="signal peptide" evidence="1">
    <location>
        <begin position="1"/>
        <end position="23"/>
    </location>
</feature>